<sequence>MEQHRSVSCVYGKESRLTDPFASTQICLDPKRYLLDLLLFVIVEARLRDSSKSVLRWNYRSDEERSLVKGSSVLVLKRGEEQNYWHTAERCYELVGYPPNYKRKGNNNQSFKNNNSVNANKTSLAASSSLPFTPEQITKLIGLVSQTDIKNSEASSSGVRVTQQPTDTVGSPDVAEDVTQQFGLTPQVCEGVGSGNLHLNEEISLSEGSSSSSGGINDLPMARPTTRTSNRTSTFPQNCEVAPRELVCELVLYDRHNKVLREEDHSCLHYKDQGRLAGLAYD</sequence>
<name>A0A5N6NX21_9ASTR</name>
<evidence type="ECO:0000256" key="1">
    <source>
        <dbReference type="SAM" id="MobiDB-lite"/>
    </source>
</evidence>
<evidence type="ECO:0000313" key="2">
    <source>
        <dbReference type="EMBL" id="KAD5318227.1"/>
    </source>
</evidence>
<organism evidence="2 3">
    <name type="scientific">Mikania micrantha</name>
    <name type="common">bitter vine</name>
    <dbReference type="NCBI Taxonomy" id="192012"/>
    <lineage>
        <taxon>Eukaryota</taxon>
        <taxon>Viridiplantae</taxon>
        <taxon>Streptophyta</taxon>
        <taxon>Embryophyta</taxon>
        <taxon>Tracheophyta</taxon>
        <taxon>Spermatophyta</taxon>
        <taxon>Magnoliopsida</taxon>
        <taxon>eudicotyledons</taxon>
        <taxon>Gunneridae</taxon>
        <taxon>Pentapetalae</taxon>
        <taxon>asterids</taxon>
        <taxon>campanulids</taxon>
        <taxon>Asterales</taxon>
        <taxon>Asteraceae</taxon>
        <taxon>Asteroideae</taxon>
        <taxon>Heliantheae alliance</taxon>
        <taxon>Eupatorieae</taxon>
        <taxon>Mikania</taxon>
    </lineage>
</organism>
<feature type="region of interest" description="Disordered" evidence="1">
    <location>
        <begin position="152"/>
        <end position="172"/>
    </location>
</feature>
<reference evidence="2 3" key="1">
    <citation type="submission" date="2019-05" db="EMBL/GenBank/DDBJ databases">
        <title>Mikania micrantha, genome provides insights into the molecular mechanism of rapid growth.</title>
        <authorList>
            <person name="Liu B."/>
        </authorList>
    </citation>
    <scope>NUCLEOTIDE SEQUENCE [LARGE SCALE GENOMIC DNA]</scope>
    <source>
        <strain evidence="2">NLD-2019</strain>
        <tissue evidence="2">Leaf</tissue>
    </source>
</reference>
<keyword evidence="3" id="KW-1185">Reference proteome</keyword>
<evidence type="ECO:0000313" key="3">
    <source>
        <dbReference type="Proteomes" id="UP000326396"/>
    </source>
</evidence>
<dbReference type="Proteomes" id="UP000326396">
    <property type="component" value="Linkage Group LG17"/>
</dbReference>
<accession>A0A5N6NX21</accession>
<comment type="caution">
    <text evidence="2">The sequence shown here is derived from an EMBL/GenBank/DDBJ whole genome shotgun (WGS) entry which is preliminary data.</text>
</comment>
<gene>
    <name evidence="2" type="ORF">E3N88_18173</name>
</gene>
<dbReference type="AlphaFoldDB" id="A0A5N6NX21"/>
<feature type="compositionally biased region" description="Polar residues" evidence="1">
    <location>
        <begin position="152"/>
        <end position="169"/>
    </location>
</feature>
<feature type="compositionally biased region" description="Low complexity" evidence="1">
    <location>
        <begin position="225"/>
        <end position="234"/>
    </location>
</feature>
<feature type="compositionally biased region" description="Low complexity" evidence="1">
    <location>
        <begin position="204"/>
        <end position="217"/>
    </location>
</feature>
<dbReference type="EMBL" id="SZYD01000009">
    <property type="protein sequence ID" value="KAD5318227.1"/>
    <property type="molecule type" value="Genomic_DNA"/>
</dbReference>
<proteinExistence type="predicted"/>
<feature type="region of interest" description="Disordered" evidence="1">
    <location>
        <begin position="204"/>
        <end position="236"/>
    </location>
</feature>
<protein>
    <submittedName>
        <fullName evidence="2">Uncharacterized protein</fullName>
    </submittedName>
</protein>